<accession>A0AAW1IUN8</accession>
<keyword evidence="2" id="KW-1185">Reference proteome</keyword>
<protein>
    <submittedName>
        <fullName evidence="1">Uncharacterized protein</fullName>
    </submittedName>
</protein>
<sequence>MFRKTCENEFGECLGEYGELEKIIRLQAEEAIPRINHSNTEKIIRLQAEEAIPRINHSNTYKRRNDWWDAKCSGWTEQRRQALRRYKSSPTLGNYIHVERTNALVKRNLKRKKRKNFLTFGASINLDRRVDMVWRSIRSLAGTHRKLEYIQDEYVACFQEMLDGLTPLSDTNRLVFPEEIGRTSAVISKIDGLRKSAPGLDDIDNHMIKNLPDRTIQILNGFFNDRLPAWMILTTI</sequence>
<evidence type="ECO:0000313" key="2">
    <source>
        <dbReference type="Proteomes" id="UP001458880"/>
    </source>
</evidence>
<dbReference type="EMBL" id="JASPKY010000544">
    <property type="protein sequence ID" value="KAK9693382.1"/>
    <property type="molecule type" value="Genomic_DNA"/>
</dbReference>
<name>A0AAW1IUN8_POPJA</name>
<dbReference type="Proteomes" id="UP001458880">
    <property type="component" value="Unassembled WGS sequence"/>
</dbReference>
<evidence type="ECO:0000313" key="1">
    <source>
        <dbReference type="EMBL" id="KAK9693382.1"/>
    </source>
</evidence>
<proteinExistence type="predicted"/>
<reference evidence="1 2" key="1">
    <citation type="journal article" date="2024" name="BMC Genomics">
        <title>De novo assembly and annotation of Popillia japonica's genome with initial clues to its potential as an invasive pest.</title>
        <authorList>
            <person name="Cucini C."/>
            <person name="Boschi S."/>
            <person name="Funari R."/>
            <person name="Cardaioli E."/>
            <person name="Iannotti N."/>
            <person name="Marturano G."/>
            <person name="Paoli F."/>
            <person name="Bruttini M."/>
            <person name="Carapelli A."/>
            <person name="Frati F."/>
            <person name="Nardi F."/>
        </authorList>
    </citation>
    <scope>NUCLEOTIDE SEQUENCE [LARGE SCALE GENOMIC DNA]</scope>
    <source>
        <strain evidence="1">DMR45628</strain>
    </source>
</reference>
<comment type="caution">
    <text evidence="1">The sequence shown here is derived from an EMBL/GenBank/DDBJ whole genome shotgun (WGS) entry which is preliminary data.</text>
</comment>
<dbReference type="AlphaFoldDB" id="A0AAW1IUN8"/>
<organism evidence="1 2">
    <name type="scientific">Popillia japonica</name>
    <name type="common">Japanese beetle</name>
    <dbReference type="NCBI Taxonomy" id="7064"/>
    <lineage>
        <taxon>Eukaryota</taxon>
        <taxon>Metazoa</taxon>
        <taxon>Ecdysozoa</taxon>
        <taxon>Arthropoda</taxon>
        <taxon>Hexapoda</taxon>
        <taxon>Insecta</taxon>
        <taxon>Pterygota</taxon>
        <taxon>Neoptera</taxon>
        <taxon>Endopterygota</taxon>
        <taxon>Coleoptera</taxon>
        <taxon>Polyphaga</taxon>
        <taxon>Scarabaeiformia</taxon>
        <taxon>Scarabaeidae</taxon>
        <taxon>Rutelinae</taxon>
        <taxon>Popillia</taxon>
    </lineage>
</organism>
<gene>
    <name evidence="1" type="ORF">QE152_g34253</name>
</gene>